<sequence length="354" mass="37696">MSGGRTSPRVEIRELRRGDERWLLALRRENHAFLDPYEPTRPPGFLTADAQRLHVERSLAAASAAPFVIVADGEPVGTVNISNVVRGAFSSGNVGYWVAQRWNGRGVATRAVGLVVARAFGALGLHRLEAGTLLHNVASQRVLTRNGFRPVGVSPRYLHIGGAWRDHLLFARTVDDPPPGPTDASGAATAAVRDAGPGDARALLALLEAAASDPVTGLDPPVGGPAEERRRLAAIARSEDARVLVAVRDEAVVGRLELRRDAHPAAPHVAEVGFAVAPDARRSGVARALLAGARQWAAGAGVTTLEAYVAPTNVPAVRLLDGLGWRVEGFRPRRFRSRNGPIDVLLLALDLESR</sequence>
<dbReference type="PANTHER" id="PTHR43792">
    <property type="entry name" value="GNAT FAMILY, PUTATIVE (AFU_ORTHOLOGUE AFUA_3G00765)-RELATED-RELATED"/>
    <property type="match status" value="1"/>
</dbReference>
<dbReference type="EMBL" id="CADCWC010000305">
    <property type="protein sequence ID" value="CAA9543005.1"/>
    <property type="molecule type" value="Genomic_DNA"/>
</dbReference>
<evidence type="ECO:0000256" key="2">
    <source>
        <dbReference type="ARBA" id="ARBA00023315"/>
    </source>
</evidence>
<dbReference type="PROSITE" id="PS51186">
    <property type="entry name" value="GNAT"/>
    <property type="match status" value="2"/>
</dbReference>
<reference evidence="5" key="1">
    <citation type="submission" date="2020-02" db="EMBL/GenBank/DDBJ databases">
        <authorList>
            <person name="Meier V. D."/>
        </authorList>
    </citation>
    <scope>NUCLEOTIDE SEQUENCE</scope>
    <source>
        <strain evidence="5">AVDCRST_MAG79</strain>
    </source>
</reference>
<gene>
    <name evidence="5" type="ORF">AVDCRST_MAG79-2027</name>
</gene>
<accession>A0A6J4U7B6</accession>
<dbReference type="CDD" id="cd04301">
    <property type="entry name" value="NAT_SF"/>
    <property type="match status" value="1"/>
</dbReference>
<dbReference type="GO" id="GO:0005737">
    <property type="term" value="C:cytoplasm"/>
    <property type="evidence" value="ECO:0007669"/>
    <property type="project" value="TreeGrafter"/>
</dbReference>
<dbReference type="Gene3D" id="3.40.630.30">
    <property type="match status" value="2"/>
</dbReference>
<dbReference type="PANTHER" id="PTHR43792:SF8">
    <property type="entry name" value="[RIBOSOMAL PROTEIN US5]-ALANINE N-ACETYLTRANSFERASE"/>
    <property type="match status" value="1"/>
</dbReference>
<feature type="domain" description="N-acetyltransferase" evidence="4">
    <location>
        <begin position="10"/>
        <end position="175"/>
    </location>
</feature>
<dbReference type="InterPro" id="IPR016181">
    <property type="entry name" value="Acyl_CoA_acyltransferase"/>
</dbReference>
<dbReference type="GO" id="GO:0008999">
    <property type="term" value="F:protein-N-terminal-alanine acetyltransferase activity"/>
    <property type="evidence" value="ECO:0007669"/>
    <property type="project" value="TreeGrafter"/>
</dbReference>
<dbReference type="InterPro" id="IPR000182">
    <property type="entry name" value="GNAT_dom"/>
</dbReference>
<keyword evidence="1 5" id="KW-0808">Transferase</keyword>
<evidence type="ECO:0000256" key="3">
    <source>
        <dbReference type="ARBA" id="ARBA00038502"/>
    </source>
</evidence>
<dbReference type="Pfam" id="PF00583">
    <property type="entry name" value="Acetyltransf_1"/>
    <property type="match status" value="1"/>
</dbReference>
<evidence type="ECO:0000256" key="1">
    <source>
        <dbReference type="ARBA" id="ARBA00022679"/>
    </source>
</evidence>
<proteinExistence type="inferred from homology"/>
<name>A0A6J4U7B6_9ACTN</name>
<dbReference type="AlphaFoldDB" id="A0A6J4U7B6"/>
<keyword evidence="2 5" id="KW-0012">Acyltransferase</keyword>
<feature type="domain" description="N-acetyltransferase" evidence="4">
    <location>
        <begin position="190"/>
        <end position="352"/>
    </location>
</feature>
<evidence type="ECO:0000313" key="5">
    <source>
        <dbReference type="EMBL" id="CAA9543005.1"/>
    </source>
</evidence>
<dbReference type="SUPFAM" id="SSF55729">
    <property type="entry name" value="Acyl-CoA N-acyltransferases (Nat)"/>
    <property type="match status" value="2"/>
</dbReference>
<evidence type="ECO:0000259" key="4">
    <source>
        <dbReference type="PROSITE" id="PS51186"/>
    </source>
</evidence>
<dbReference type="Pfam" id="PF13302">
    <property type="entry name" value="Acetyltransf_3"/>
    <property type="match status" value="1"/>
</dbReference>
<organism evidence="5">
    <name type="scientific">uncultured Thermoleophilia bacterium</name>
    <dbReference type="NCBI Taxonomy" id="1497501"/>
    <lineage>
        <taxon>Bacteria</taxon>
        <taxon>Bacillati</taxon>
        <taxon>Actinomycetota</taxon>
        <taxon>Thermoleophilia</taxon>
        <taxon>environmental samples</taxon>
    </lineage>
</organism>
<protein>
    <submittedName>
        <fullName evidence="5">Ribosomal-protein-S5p-alanine acetyltransferase</fullName>
        <ecNumber evidence="5">2.3.1.128</ecNumber>
    </submittedName>
</protein>
<dbReference type="InterPro" id="IPR051531">
    <property type="entry name" value="N-acetyltransferase"/>
</dbReference>
<comment type="similarity">
    <text evidence="3">Belongs to the acetyltransferase family. RimJ subfamily.</text>
</comment>
<dbReference type="EC" id="2.3.1.128" evidence="5"/>